<dbReference type="InterPro" id="IPR020846">
    <property type="entry name" value="MFS_dom"/>
</dbReference>
<dbReference type="GO" id="GO:0022857">
    <property type="term" value="F:transmembrane transporter activity"/>
    <property type="evidence" value="ECO:0007669"/>
    <property type="project" value="InterPro"/>
</dbReference>
<accession>A0A163DC33</accession>
<keyword evidence="5 7" id="KW-1133">Transmembrane helix</keyword>
<feature type="transmembrane region" description="Helical" evidence="7">
    <location>
        <begin position="282"/>
        <end position="300"/>
    </location>
</feature>
<evidence type="ECO:0000313" key="9">
    <source>
        <dbReference type="EMBL" id="KZS43126.1"/>
    </source>
</evidence>
<dbReference type="AlphaFoldDB" id="A0A163DC33"/>
<dbReference type="InterPro" id="IPR011701">
    <property type="entry name" value="MFS"/>
</dbReference>
<evidence type="ECO:0000259" key="8">
    <source>
        <dbReference type="PROSITE" id="PS50850"/>
    </source>
</evidence>
<protein>
    <submittedName>
        <fullName evidence="9">MFS transporter</fullName>
    </submittedName>
</protein>
<feature type="domain" description="Major facilitator superfamily (MFS) profile" evidence="8">
    <location>
        <begin position="9"/>
        <end position="394"/>
    </location>
</feature>
<dbReference type="Proteomes" id="UP000076796">
    <property type="component" value="Unassembled WGS sequence"/>
</dbReference>
<evidence type="ECO:0000256" key="5">
    <source>
        <dbReference type="ARBA" id="ARBA00022989"/>
    </source>
</evidence>
<comment type="similarity">
    <text evidence="2">Belongs to the major facilitator superfamily.</text>
</comment>
<dbReference type="PANTHER" id="PTHR23514:SF3">
    <property type="entry name" value="BYPASS OF STOP CODON PROTEIN 6"/>
    <property type="match status" value="1"/>
</dbReference>
<dbReference type="GeneID" id="97555213"/>
<evidence type="ECO:0000256" key="7">
    <source>
        <dbReference type="SAM" id="Phobius"/>
    </source>
</evidence>
<feature type="transmembrane region" description="Helical" evidence="7">
    <location>
        <begin position="210"/>
        <end position="231"/>
    </location>
</feature>
<comment type="subcellular location">
    <subcellularLocation>
        <location evidence="1">Cell membrane</location>
        <topology evidence="1">Multi-pass membrane protein</topology>
    </subcellularLocation>
</comment>
<gene>
    <name evidence="9" type="ORF">AWU65_00435</name>
</gene>
<comment type="caution">
    <text evidence="9">The sequence shown here is derived from an EMBL/GenBank/DDBJ whole genome shotgun (WGS) entry which is preliminary data.</text>
</comment>
<dbReference type="GO" id="GO:0005886">
    <property type="term" value="C:plasma membrane"/>
    <property type="evidence" value="ECO:0007669"/>
    <property type="project" value="UniProtKB-SubCell"/>
</dbReference>
<dbReference type="InterPro" id="IPR051788">
    <property type="entry name" value="MFS_Transporter"/>
</dbReference>
<evidence type="ECO:0000256" key="1">
    <source>
        <dbReference type="ARBA" id="ARBA00004651"/>
    </source>
</evidence>
<proteinExistence type="inferred from homology"/>
<dbReference type="Pfam" id="PF07690">
    <property type="entry name" value="MFS_1"/>
    <property type="match status" value="1"/>
</dbReference>
<feature type="transmembrane region" description="Helical" evidence="7">
    <location>
        <begin position="45"/>
        <end position="67"/>
    </location>
</feature>
<feature type="transmembrane region" description="Helical" evidence="7">
    <location>
        <begin position="251"/>
        <end position="275"/>
    </location>
</feature>
<dbReference type="SUPFAM" id="SSF103473">
    <property type="entry name" value="MFS general substrate transporter"/>
    <property type="match status" value="1"/>
</dbReference>
<feature type="transmembrane region" description="Helical" evidence="7">
    <location>
        <begin position="132"/>
        <end position="151"/>
    </location>
</feature>
<feature type="transmembrane region" description="Helical" evidence="7">
    <location>
        <begin position="163"/>
        <end position="182"/>
    </location>
</feature>
<keyword evidence="4 7" id="KW-0812">Transmembrane</keyword>
<dbReference type="RefSeq" id="WP_036637317.1">
    <property type="nucleotide sequence ID" value="NZ_CBCSBX010000001.1"/>
</dbReference>
<feature type="transmembrane region" description="Helical" evidence="7">
    <location>
        <begin position="367"/>
        <end position="385"/>
    </location>
</feature>
<sequence length="397" mass="42758">MQKIQRPIIYFLIFATMFVLGGIQNTKGLILEKVQTDINLDLSQVGIMVSVFQVGFLLASLVAGIFADRKGIKAVMTLGTILMIIGLIGTGSAYTVAFFLGFYLIVGVGIGSMTVSVATLIPTYFKERSGVVFNLANALFGVGMIVTPLVLNAIFSHNISWRAFYIGVAVVIAIILAALMMFKPEQRAATEGQDKVSLMSVARLFKDRQILYVILFILFYVAAEAGFLNFFPIFYTSLDIAGMDAAQKASTAAYIIASFAFLFTIGRFVGGFIIYKLGERRTLIGFSVFALLALILGRLLVVNASYLMMLFGLALSVLFPTAQGIASKLTKQAGSLQGVIYVASGLGGAVVGLLIGEISDAFGIQHGFNLIFVFTAIITVLAMLIRTPKQEETKTAA</sequence>
<feature type="transmembrane region" description="Helical" evidence="7">
    <location>
        <begin position="74"/>
        <end position="94"/>
    </location>
</feature>
<dbReference type="Gene3D" id="1.20.1250.20">
    <property type="entry name" value="MFS general substrate transporter like domains"/>
    <property type="match status" value="2"/>
</dbReference>
<name>A0A163DC33_9BACL</name>
<feature type="transmembrane region" description="Helical" evidence="7">
    <location>
        <begin position="338"/>
        <end position="355"/>
    </location>
</feature>
<feature type="transmembrane region" description="Helical" evidence="7">
    <location>
        <begin position="306"/>
        <end position="326"/>
    </location>
</feature>
<dbReference type="PROSITE" id="PS50850">
    <property type="entry name" value="MFS"/>
    <property type="match status" value="1"/>
</dbReference>
<feature type="transmembrane region" description="Helical" evidence="7">
    <location>
        <begin position="7"/>
        <end position="25"/>
    </location>
</feature>
<keyword evidence="3" id="KW-0813">Transport</keyword>
<evidence type="ECO:0000256" key="2">
    <source>
        <dbReference type="ARBA" id="ARBA00008335"/>
    </source>
</evidence>
<keyword evidence="10" id="KW-1185">Reference proteome</keyword>
<organism evidence="9 10">
    <name type="scientific">Paenibacillus glucanolyticus</name>
    <dbReference type="NCBI Taxonomy" id="59843"/>
    <lineage>
        <taxon>Bacteria</taxon>
        <taxon>Bacillati</taxon>
        <taxon>Bacillota</taxon>
        <taxon>Bacilli</taxon>
        <taxon>Bacillales</taxon>
        <taxon>Paenibacillaceae</taxon>
        <taxon>Paenibacillus</taxon>
    </lineage>
</organism>
<evidence type="ECO:0000256" key="6">
    <source>
        <dbReference type="ARBA" id="ARBA00023136"/>
    </source>
</evidence>
<dbReference type="KEGG" id="pglu:A3958_23340"/>
<evidence type="ECO:0000256" key="4">
    <source>
        <dbReference type="ARBA" id="ARBA00022692"/>
    </source>
</evidence>
<evidence type="ECO:0000256" key="3">
    <source>
        <dbReference type="ARBA" id="ARBA00022448"/>
    </source>
</evidence>
<dbReference type="STRING" id="59843.A3958_23340"/>
<feature type="transmembrane region" description="Helical" evidence="7">
    <location>
        <begin position="100"/>
        <end position="125"/>
    </location>
</feature>
<dbReference type="EMBL" id="LWMH01000003">
    <property type="protein sequence ID" value="KZS43126.1"/>
    <property type="molecule type" value="Genomic_DNA"/>
</dbReference>
<dbReference type="PANTHER" id="PTHR23514">
    <property type="entry name" value="BYPASS OF STOP CODON PROTEIN 6"/>
    <property type="match status" value="1"/>
</dbReference>
<dbReference type="OrthoDB" id="1674556at2"/>
<keyword evidence="6 7" id="KW-0472">Membrane</keyword>
<evidence type="ECO:0000313" key="10">
    <source>
        <dbReference type="Proteomes" id="UP000076796"/>
    </source>
</evidence>
<reference evidence="9" key="1">
    <citation type="journal article" date="2016" name="Genome Announc.">
        <title>Draft genomes of two strains of Paenibacillus glucanolyticus with capability to degrade lignocellulose.</title>
        <authorList>
            <person name="Mathews S.L."/>
            <person name="Pawlak J."/>
            <person name="Grunden A.M."/>
        </authorList>
    </citation>
    <scope>NUCLEOTIDE SEQUENCE [LARGE SCALE GENOMIC DNA]</scope>
    <source>
        <strain evidence="9">SLM1</strain>
    </source>
</reference>
<dbReference type="InterPro" id="IPR036259">
    <property type="entry name" value="MFS_trans_sf"/>
</dbReference>